<accession>A0A0F6TP10</accession>
<name>A0A0F6TP10_STAAU</name>
<sequence>MKSIKSVLETEAIFSEDKMHRYLLKKTWNIDKEVLTIITMYPHYDGIINVDLTTQLIVNKVAEKDEYGGVNFINLFSNIDTPINLKHIENSHDKHTDIHIMKAVKEADSVLLAWGSYGKKPLVENRVNEVLDMLKPHSKKINILTNPQTNEIMHPLNPYARKAWTIKPLKETK</sequence>
<dbReference type="PIRSF" id="PIRSF032209">
    <property type="entry name" value="UCP032209"/>
    <property type="match status" value="1"/>
</dbReference>
<protein>
    <recommendedName>
        <fullName evidence="2">DUF1643 domain-containing protein</fullName>
    </recommendedName>
</protein>
<dbReference type="RefSeq" id="WP_210124727.1">
    <property type="nucleotide sequence ID" value="NZ_JAKKVE010000011.1"/>
</dbReference>
<organism evidence="1">
    <name type="scientific">Staphylococcus aureus</name>
    <dbReference type="NCBI Taxonomy" id="1280"/>
    <lineage>
        <taxon>Bacteria</taxon>
        <taxon>Bacillati</taxon>
        <taxon>Bacillota</taxon>
        <taxon>Bacilli</taxon>
        <taxon>Bacillales</taxon>
        <taxon>Staphylococcaceae</taxon>
        <taxon>Staphylococcus</taxon>
    </lineage>
</organism>
<dbReference type="Pfam" id="PF07799">
    <property type="entry name" value="DUF1643"/>
    <property type="match status" value="1"/>
</dbReference>
<evidence type="ECO:0000313" key="1">
    <source>
        <dbReference type="EMBL" id="AKE50924.1"/>
    </source>
</evidence>
<dbReference type="InterPro" id="IPR012441">
    <property type="entry name" value="DUF1643"/>
</dbReference>
<proteinExistence type="predicted"/>
<dbReference type="InterPro" id="IPR016992">
    <property type="entry name" value="UCP032209"/>
</dbReference>
<dbReference type="EMBL" id="KP777553">
    <property type="protein sequence ID" value="AKE50924.1"/>
    <property type="molecule type" value="Genomic_DNA"/>
</dbReference>
<dbReference type="AlphaFoldDB" id="A0A0F6TP10"/>
<evidence type="ECO:0008006" key="2">
    <source>
        <dbReference type="Google" id="ProtNLM"/>
    </source>
</evidence>
<reference evidence="1" key="1">
    <citation type="journal article" date="2015" name="Antimicrob. Agents Chemother.">
        <title>Identification of multiresistance gene cfr in methicillin-resistant Staphylococcus aureus from pigs: plasmid location and integration into a staphylococcal cassette chromosome mec complex.</title>
        <authorList>
            <person name="Li D."/>
            <person name="Wu C."/>
            <person name="Wang Y."/>
            <person name="Fan R."/>
            <person name="Schwarz S."/>
            <person name="Zhang S."/>
        </authorList>
    </citation>
    <scope>NUCLEOTIDE SEQUENCE</scope>
    <source>
        <strain evidence="1">1518F</strain>
    </source>
</reference>